<proteinExistence type="predicted"/>
<reference evidence="1" key="2">
    <citation type="submission" date="2021-08" db="EMBL/GenBank/DDBJ databases">
        <authorList>
            <person name="Tani A."/>
            <person name="Ola A."/>
            <person name="Ogura Y."/>
            <person name="Katsura K."/>
            <person name="Hayashi T."/>
        </authorList>
    </citation>
    <scope>NUCLEOTIDE SEQUENCE</scope>
    <source>
        <strain evidence="1">DSM 14458</strain>
    </source>
</reference>
<organism evidence="1 2">
    <name type="scientific">Methylorubrum suomiense</name>
    <dbReference type="NCBI Taxonomy" id="144191"/>
    <lineage>
        <taxon>Bacteria</taxon>
        <taxon>Pseudomonadati</taxon>
        <taxon>Pseudomonadota</taxon>
        <taxon>Alphaproteobacteria</taxon>
        <taxon>Hyphomicrobiales</taxon>
        <taxon>Methylobacteriaceae</taxon>
        <taxon>Methylorubrum</taxon>
    </lineage>
</organism>
<dbReference type="RefSeq" id="WP_238307482.1">
    <property type="nucleotide sequence ID" value="NZ_BPRE01000002.1"/>
</dbReference>
<accession>A0ABQ4UPJ5</accession>
<name>A0ABQ4UPJ5_9HYPH</name>
<dbReference type="Proteomes" id="UP001055093">
    <property type="component" value="Unassembled WGS sequence"/>
</dbReference>
<reference evidence="1" key="1">
    <citation type="journal article" date="2021" name="Front. Microbiol.">
        <title>Comprehensive Comparative Genomics and Phenotyping of Methylobacterium Species.</title>
        <authorList>
            <person name="Alessa O."/>
            <person name="Ogura Y."/>
            <person name="Fujitani Y."/>
            <person name="Takami H."/>
            <person name="Hayashi T."/>
            <person name="Sahin N."/>
            <person name="Tani A."/>
        </authorList>
    </citation>
    <scope>NUCLEOTIDE SEQUENCE</scope>
    <source>
        <strain evidence="1">DSM 14458</strain>
    </source>
</reference>
<evidence type="ECO:0000313" key="1">
    <source>
        <dbReference type="EMBL" id="GJE74172.1"/>
    </source>
</evidence>
<protein>
    <submittedName>
        <fullName evidence="1">Uncharacterized protein</fullName>
    </submittedName>
</protein>
<keyword evidence="2" id="KW-1185">Reference proteome</keyword>
<gene>
    <name evidence="1" type="ORF">BGCPKDLD_0741</name>
</gene>
<dbReference type="EMBL" id="BPRE01000002">
    <property type="protein sequence ID" value="GJE74172.1"/>
    <property type="molecule type" value="Genomic_DNA"/>
</dbReference>
<sequence length="219" mass="24325">MPFQRHGVRLVGRGDLGISGDNLVLIVQLIVQAARRTRRRLYASGVAFDENKITIELHKEIVRIIRRRGFYHLAFMLEASLNNPDGELGKVDGRIDLQVVFAEWLRPEEYYFGVECKRLRPGDSGTFRYYVDAGVGKFADGTYAPGHPAGMLVGYLMANAEGAVTDELSRRVSSEYPGAVPLNGWPDKSYRDADIVAGDVPRAAGQPINILHTVVRMHG</sequence>
<evidence type="ECO:0000313" key="2">
    <source>
        <dbReference type="Proteomes" id="UP001055093"/>
    </source>
</evidence>
<comment type="caution">
    <text evidence="1">The sequence shown here is derived from an EMBL/GenBank/DDBJ whole genome shotgun (WGS) entry which is preliminary data.</text>
</comment>